<dbReference type="RefSeq" id="WP_345225685.1">
    <property type="nucleotide sequence ID" value="NZ_BAABHA010000010.1"/>
</dbReference>
<dbReference type="Pfam" id="PF08808">
    <property type="entry name" value="RES"/>
    <property type="match status" value="1"/>
</dbReference>
<reference evidence="3" key="1">
    <citation type="journal article" date="2019" name="Int. J. Syst. Evol. Microbiol.">
        <title>The Global Catalogue of Microorganisms (GCM) 10K type strain sequencing project: providing services to taxonomists for standard genome sequencing and annotation.</title>
        <authorList>
            <consortium name="The Broad Institute Genomics Platform"/>
            <consortium name="The Broad Institute Genome Sequencing Center for Infectious Disease"/>
            <person name="Wu L."/>
            <person name="Ma J."/>
        </authorList>
    </citation>
    <scope>NUCLEOTIDE SEQUENCE [LARGE SCALE GENOMIC DNA]</scope>
    <source>
        <strain evidence="3">JCM 17924</strain>
    </source>
</reference>
<proteinExistence type="predicted"/>
<keyword evidence="3" id="KW-1185">Reference proteome</keyword>
<name>A0ABP8J784_9BACT</name>
<sequence>MRLFRLAKGQYIADISGTGGLYASGRWHEQGTRILYTSEHLSLAKLEALANSPVLPRNYALLELEVPDDAPVKTVRAEELPVNWAALPYPQELALITRQWVEEGKYWLMRVPSAHSLGEWNYC</sequence>
<feature type="domain" description="RES" evidence="1">
    <location>
        <begin position="14"/>
        <end position="123"/>
    </location>
</feature>
<organism evidence="2 3">
    <name type="scientific">Hymenobacter koreensis</name>
    <dbReference type="NCBI Taxonomy" id="1084523"/>
    <lineage>
        <taxon>Bacteria</taxon>
        <taxon>Pseudomonadati</taxon>
        <taxon>Bacteroidota</taxon>
        <taxon>Cytophagia</taxon>
        <taxon>Cytophagales</taxon>
        <taxon>Hymenobacteraceae</taxon>
        <taxon>Hymenobacter</taxon>
    </lineage>
</organism>
<protein>
    <recommendedName>
        <fullName evidence="1">RES domain-containing protein</fullName>
    </recommendedName>
</protein>
<dbReference type="Proteomes" id="UP001500454">
    <property type="component" value="Unassembled WGS sequence"/>
</dbReference>
<evidence type="ECO:0000313" key="2">
    <source>
        <dbReference type="EMBL" id="GAA4386277.1"/>
    </source>
</evidence>
<dbReference type="EMBL" id="BAABHA010000010">
    <property type="protein sequence ID" value="GAA4386277.1"/>
    <property type="molecule type" value="Genomic_DNA"/>
</dbReference>
<accession>A0ABP8J784</accession>
<evidence type="ECO:0000313" key="3">
    <source>
        <dbReference type="Proteomes" id="UP001500454"/>
    </source>
</evidence>
<evidence type="ECO:0000259" key="1">
    <source>
        <dbReference type="SMART" id="SM00953"/>
    </source>
</evidence>
<dbReference type="SMART" id="SM00953">
    <property type="entry name" value="RES"/>
    <property type="match status" value="1"/>
</dbReference>
<dbReference type="InterPro" id="IPR014914">
    <property type="entry name" value="RES_dom"/>
</dbReference>
<comment type="caution">
    <text evidence="2">The sequence shown here is derived from an EMBL/GenBank/DDBJ whole genome shotgun (WGS) entry which is preliminary data.</text>
</comment>
<gene>
    <name evidence="2" type="ORF">GCM10023186_30710</name>
</gene>